<evidence type="ECO:0000313" key="1">
    <source>
        <dbReference type="EMBL" id="VVE28260.1"/>
    </source>
</evidence>
<protein>
    <submittedName>
        <fullName evidence="1">Head-tail adaptor protein</fullName>
    </submittedName>
</protein>
<reference evidence="1 2" key="1">
    <citation type="submission" date="2019-08" db="EMBL/GenBank/DDBJ databases">
        <authorList>
            <person name="Peeters C."/>
        </authorList>
    </citation>
    <scope>NUCLEOTIDE SEQUENCE [LARGE SCALE GENOMIC DNA]</scope>
    <source>
        <strain evidence="1 2">LMG 31114</strain>
    </source>
</reference>
<dbReference type="NCBIfam" id="TIGR01563">
    <property type="entry name" value="gp16_SPP1"/>
    <property type="match status" value="1"/>
</dbReference>
<keyword evidence="2" id="KW-1185">Reference proteome</keyword>
<dbReference type="Pfam" id="PF05521">
    <property type="entry name" value="Phage_HCP"/>
    <property type="match status" value="1"/>
</dbReference>
<name>A0A5E4WX17_9BURK</name>
<organism evidence="1 2">
    <name type="scientific">Pandoraea pneumonica</name>
    <dbReference type="NCBI Taxonomy" id="2508299"/>
    <lineage>
        <taxon>Bacteria</taxon>
        <taxon>Pseudomonadati</taxon>
        <taxon>Pseudomonadota</taxon>
        <taxon>Betaproteobacteria</taxon>
        <taxon>Burkholderiales</taxon>
        <taxon>Burkholderiaceae</taxon>
        <taxon>Pandoraea</taxon>
    </lineage>
</organism>
<proteinExistence type="predicted"/>
<gene>
    <name evidence="1" type="ORF">PPN31114_03516</name>
</gene>
<evidence type="ECO:0000313" key="2">
    <source>
        <dbReference type="Proteomes" id="UP000366945"/>
    </source>
</evidence>
<accession>A0A5E4WX17</accession>
<dbReference type="Proteomes" id="UP000366945">
    <property type="component" value="Unassembled WGS sequence"/>
</dbReference>
<dbReference type="AlphaFoldDB" id="A0A5E4WX17"/>
<dbReference type="InterPro" id="IPR008767">
    <property type="entry name" value="Phage_SPP1_head-tail_adaptor"/>
</dbReference>
<dbReference type="InterPro" id="IPR038666">
    <property type="entry name" value="SSP1_head-tail_sf"/>
</dbReference>
<dbReference type="Gene3D" id="2.40.10.270">
    <property type="entry name" value="Bacteriophage SPP1 head-tail adaptor protein"/>
    <property type="match status" value="1"/>
</dbReference>
<sequence>MRAGRLSDWVVIERRESVRDALGEQSHQWVRLDADWGDIRFVNGREYVTSGTEVSVATVSIRMRWRDDVLASDRIVDADGQVYSIAAILPDKRRRVYVDFACSTGASDG</sequence>
<dbReference type="EMBL" id="CABPSK010000003">
    <property type="protein sequence ID" value="VVE28260.1"/>
    <property type="molecule type" value="Genomic_DNA"/>
</dbReference>